<dbReference type="SUPFAM" id="SSF141318">
    <property type="entry name" value="TM0957-like"/>
    <property type="match status" value="1"/>
</dbReference>
<dbReference type="InterPro" id="IPR014582">
    <property type="entry name" value="UCP033535_lipo"/>
</dbReference>
<dbReference type="OrthoDB" id="6631333at2"/>
<name>A0A1Q9ADX1_9HYPH</name>
<dbReference type="AlphaFoldDB" id="A0A1Q9ADX1"/>
<dbReference type="STRING" id="1672749.BJF92_19105"/>
<dbReference type="EMBL" id="MKIO01000041">
    <property type="protein sequence ID" value="OLP53130.1"/>
    <property type="molecule type" value="Genomic_DNA"/>
</dbReference>
<reference evidence="1 2" key="1">
    <citation type="submission" date="2016-09" db="EMBL/GenBank/DDBJ databases">
        <title>Rhizobium sp. nov., a novel species isolated from the rice rhizosphere.</title>
        <authorList>
            <person name="Zhao J."/>
            <person name="Zhang X."/>
        </authorList>
    </citation>
    <scope>NUCLEOTIDE SEQUENCE [LARGE SCALE GENOMIC DNA]</scope>
    <source>
        <strain evidence="1 2">MH17</strain>
    </source>
</reference>
<proteinExistence type="predicted"/>
<dbReference type="Proteomes" id="UP000186143">
    <property type="component" value="Unassembled WGS sequence"/>
</dbReference>
<accession>A0A1Q9ADX1</accession>
<evidence type="ECO:0008006" key="3">
    <source>
        <dbReference type="Google" id="ProtNLM"/>
    </source>
</evidence>
<dbReference type="PIRSF" id="PIRSF033535">
    <property type="entry name" value="UCP033535_plp"/>
    <property type="match status" value="1"/>
</dbReference>
<evidence type="ECO:0000313" key="1">
    <source>
        <dbReference type="EMBL" id="OLP53130.1"/>
    </source>
</evidence>
<sequence>MTDSIKTASSPPAPGRLRLVGAVALLALVAAMAYDTRVVTIGSEHDVREQGFSAEAFGAKTFPEVKADIEKRAVDAVELAKALAADKQAAAAKYGVAGGTGPVIPVTFTGVVGERKSNFNVVAVEGLPPELTVRVQTGPALNGTELRDATGTISFGQFTNQIEYQDAGSALNNEVKKQVLAGIDPNALTGKTVTVTGVFRLVNPKSWIVTPVRFEVKG</sequence>
<comment type="caution">
    <text evidence="1">The sequence shown here is derived from an EMBL/GenBank/DDBJ whole genome shotgun (WGS) entry which is preliminary data.</text>
</comment>
<evidence type="ECO:0000313" key="2">
    <source>
        <dbReference type="Proteomes" id="UP000186143"/>
    </source>
</evidence>
<dbReference type="Pfam" id="PF10054">
    <property type="entry name" value="DUF2291"/>
    <property type="match status" value="1"/>
</dbReference>
<dbReference type="RefSeq" id="WP_075636995.1">
    <property type="nucleotide sequence ID" value="NZ_MKIO01000041.1"/>
</dbReference>
<dbReference type="InterPro" id="IPR036215">
    <property type="entry name" value="TM0957-like_sf"/>
</dbReference>
<gene>
    <name evidence="1" type="ORF">BJF92_19105</name>
</gene>
<organism evidence="1 2">
    <name type="scientific">Xaviernesmea rhizosphaerae</name>
    <dbReference type="NCBI Taxonomy" id="1672749"/>
    <lineage>
        <taxon>Bacteria</taxon>
        <taxon>Pseudomonadati</taxon>
        <taxon>Pseudomonadota</taxon>
        <taxon>Alphaproteobacteria</taxon>
        <taxon>Hyphomicrobiales</taxon>
        <taxon>Rhizobiaceae</taxon>
        <taxon>Rhizobium/Agrobacterium group</taxon>
        <taxon>Xaviernesmea</taxon>
    </lineage>
</organism>
<protein>
    <recommendedName>
        <fullName evidence="3">DUF2291 domain-containing protein</fullName>
    </recommendedName>
</protein>